<organism evidence="1 2">
    <name type="scientific">Persea americana</name>
    <name type="common">Avocado</name>
    <dbReference type="NCBI Taxonomy" id="3435"/>
    <lineage>
        <taxon>Eukaryota</taxon>
        <taxon>Viridiplantae</taxon>
        <taxon>Streptophyta</taxon>
        <taxon>Embryophyta</taxon>
        <taxon>Tracheophyta</taxon>
        <taxon>Spermatophyta</taxon>
        <taxon>Magnoliopsida</taxon>
        <taxon>Magnoliidae</taxon>
        <taxon>Laurales</taxon>
        <taxon>Lauraceae</taxon>
        <taxon>Persea</taxon>
    </lineage>
</organism>
<accession>A0ACC2LSD9</accession>
<reference evidence="1 2" key="1">
    <citation type="journal article" date="2022" name="Hortic Res">
        <title>A haplotype resolved chromosomal level avocado genome allows analysis of novel avocado genes.</title>
        <authorList>
            <person name="Nath O."/>
            <person name="Fletcher S.J."/>
            <person name="Hayward A."/>
            <person name="Shaw L.M."/>
            <person name="Masouleh A.K."/>
            <person name="Furtado A."/>
            <person name="Henry R.J."/>
            <person name="Mitter N."/>
        </authorList>
    </citation>
    <scope>NUCLEOTIDE SEQUENCE [LARGE SCALE GENOMIC DNA]</scope>
    <source>
        <strain evidence="2">cv. Hass</strain>
    </source>
</reference>
<dbReference type="EMBL" id="CM056811">
    <property type="protein sequence ID" value="KAJ8636401.1"/>
    <property type="molecule type" value="Genomic_DNA"/>
</dbReference>
<dbReference type="Proteomes" id="UP001234297">
    <property type="component" value="Chromosome 3"/>
</dbReference>
<evidence type="ECO:0000313" key="1">
    <source>
        <dbReference type="EMBL" id="KAJ8636401.1"/>
    </source>
</evidence>
<protein>
    <submittedName>
        <fullName evidence="1">Uncharacterized protein</fullName>
    </submittedName>
</protein>
<sequence>MASLISSPLSSVLVPPPQNTNNNGADRPSPFHPSVWGDFFISYNEDHKQNRQCGRLLLPWFCNNEHRRPPLFLFLIVSNACKTGPPVISTGSLPKSNELNSSLMVAINWSRP</sequence>
<gene>
    <name evidence="1" type="ORF">MRB53_010668</name>
</gene>
<evidence type="ECO:0000313" key="2">
    <source>
        <dbReference type="Proteomes" id="UP001234297"/>
    </source>
</evidence>
<proteinExistence type="predicted"/>
<comment type="caution">
    <text evidence="1">The sequence shown here is derived from an EMBL/GenBank/DDBJ whole genome shotgun (WGS) entry which is preliminary data.</text>
</comment>
<keyword evidence="2" id="KW-1185">Reference proteome</keyword>
<name>A0ACC2LSD9_PERAE</name>